<name>A0A2R5F6Q0_9PROT</name>
<dbReference type="Pfam" id="PF11387">
    <property type="entry name" value="DUF2795"/>
    <property type="match status" value="1"/>
</dbReference>
<feature type="compositionally biased region" description="Basic and acidic residues" evidence="1">
    <location>
        <begin position="58"/>
        <end position="70"/>
    </location>
</feature>
<dbReference type="RefSeq" id="WP_109013834.1">
    <property type="nucleotide sequence ID" value="NZ_BDOQ01000001.1"/>
</dbReference>
<dbReference type="EMBL" id="BDOQ01000001">
    <property type="protein sequence ID" value="GBG12603.1"/>
    <property type="molecule type" value="Genomic_DNA"/>
</dbReference>
<dbReference type="Proteomes" id="UP000245081">
    <property type="component" value="Unassembled WGS sequence"/>
</dbReference>
<gene>
    <name evidence="2" type="ORF">NMK_0134</name>
</gene>
<dbReference type="AlphaFoldDB" id="A0A2R5F6Q0"/>
<organism evidence="2 3">
    <name type="scientific">Novimethylophilus kurashikiensis</name>
    <dbReference type="NCBI Taxonomy" id="1825523"/>
    <lineage>
        <taxon>Bacteria</taxon>
        <taxon>Pseudomonadati</taxon>
        <taxon>Pseudomonadota</taxon>
        <taxon>Betaproteobacteria</taxon>
        <taxon>Nitrosomonadales</taxon>
        <taxon>Methylophilaceae</taxon>
        <taxon>Novimethylophilus</taxon>
    </lineage>
</organism>
<feature type="region of interest" description="Disordered" evidence="1">
    <location>
        <begin position="49"/>
        <end position="70"/>
    </location>
</feature>
<evidence type="ECO:0000313" key="3">
    <source>
        <dbReference type="Proteomes" id="UP000245081"/>
    </source>
</evidence>
<comment type="caution">
    <text evidence="2">The sequence shown here is derived from an EMBL/GenBank/DDBJ whole genome shotgun (WGS) entry which is preliminary data.</text>
</comment>
<keyword evidence="3" id="KW-1185">Reference proteome</keyword>
<evidence type="ECO:0000313" key="2">
    <source>
        <dbReference type="EMBL" id="GBG12603.1"/>
    </source>
</evidence>
<proteinExistence type="predicted"/>
<protein>
    <submittedName>
        <fullName evidence="2">mRNA 3'-end processing factor</fullName>
    </submittedName>
</protein>
<dbReference type="OrthoDB" id="6161020at2"/>
<sequence length="70" mass="7811">MAHANPIQIQKYLKGVDYPAHKADLIKNAKKMGADDNVCASLEQLPDKEFQTPADVSEEFKGNSDDQVRH</sequence>
<evidence type="ECO:0000256" key="1">
    <source>
        <dbReference type="SAM" id="MobiDB-lite"/>
    </source>
</evidence>
<accession>A0A2R5F6Q0</accession>
<reference evidence="2 3" key="1">
    <citation type="journal article" date="2018" name="Environ. Microbiol.">
        <title>Isolation and genomic characterization of Novimethylophilus kurashikiensis gen. nov. sp. nov., a new lanthanide-dependent methylotrophic species of Methylophilaceae.</title>
        <authorList>
            <person name="Lv H."/>
            <person name="Sahin N."/>
            <person name="Tani A."/>
        </authorList>
    </citation>
    <scope>NUCLEOTIDE SEQUENCE [LARGE SCALE GENOMIC DNA]</scope>
    <source>
        <strain evidence="2 3">La2-4</strain>
    </source>
</reference>
<dbReference type="InterPro" id="IPR021527">
    <property type="entry name" value="DUF2795"/>
</dbReference>